<sequence>MKQILATVILASLATASLAASQPQNSEEQALRAECAAHYTAKLDAKPSEENEYQFVYSKGKLKGEYVAGQNLDCTKAQYTAFLKSADPERVMSAYPTAAGRTKAKAKEASK</sequence>
<reference evidence="2" key="1">
    <citation type="submission" date="2023-09" db="EMBL/GenBank/DDBJ databases">
        <title>Paucibacter sp. APW11 Genome sequencing and assembly.</title>
        <authorList>
            <person name="Kim I."/>
        </authorList>
    </citation>
    <scope>NUCLEOTIDE SEQUENCE</scope>
    <source>
        <strain evidence="2">APW11</strain>
    </source>
</reference>
<dbReference type="EMBL" id="JAVXZY010000006">
    <property type="protein sequence ID" value="MDT9000558.1"/>
    <property type="molecule type" value="Genomic_DNA"/>
</dbReference>
<organism evidence="2 3">
    <name type="scientific">Roseateles aquae</name>
    <dbReference type="NCBI Taxonomy" id="3077235"/>
    <lineage>
        <taxon>Bacteria</taxon>
        <taxon>Pseudomonadati</taxon>
        <taxon>Pseudomonadota</taxon>
        <taxon>Betaproteobacteria</taxon>
        <taxon>Burkholderiales</taxon>
        <taxon>Sphaerotilaceae</taxon>
        <taxon>Roseateles</taxon>
    </lineage>
</organism>
<evidence type="ECO:0000313" key="2">
    <source>
        <dbReference type="EMBL" id="MDT9000558.1"/>
    </source>
</evidence>
<comment type="caution">
    <text evidence="2">The sequence shown here is derived from an EMBL/GenBank/DDBJ whole genome shotgun (WGS) entry which is preliminary data.</text>
</comment>
<accession>A0ABU3PDF3</accession>
<protein>
    <submittedName>
        <fullName evidence="2">Uncharacterized protein</fullName>
    </submittedName>
</protein>
<feature type="chain" id="PRO_5047219386" evidence="1">
    <location>
        <begin position="20"/>
        <end position="111"/>
    </location>
</feature>
<dbReference type="Proteomes" id="UP001246372">
    <property type="component" value="Unassembled WGS sequence"/>
</dbReference>
<dbReference type="RefSeq" id="WP_315651230.1">
    <property type="nucleotide sequence ID" value="NZ_JAVXZY010000006.1"/>
</dbReference>
<gene>
    <name evidence="2" type="ORF">RQP53_14890</name>
</gene>
<proteinExistence type="predicted"/>
<keyword evidence="1" id="KW-0732">Signal</keyword>
<evidence type="ECO:0000313" key="3">
    <source>
        <dbReference type="Proteomes" id="UP001246372"/>
    </source>
</evidence>
<name>A0ABU3PDF3_9BURK</name>
<evidence type="ECO:0000256" key="1">
    <source>
        <dbReference type="SAM" id="SignalP"/>
    </source>
</evidence>
<feature type="signal peptide" evidence="1">
    <location>
        <begin position="1"/>
        <end position="19"/>
    </location>
</feature>
<keyword evidence="3" id="KW-1185">Reference proteome</keyword>